<sequence length="81" mass="9898">MMKEMPYITEHLTSLRQEITELREMNARLEERGSHTELDRTALELRTKRLHEIKQELSQMLNPPDDPKVWWEWTRRSHDQA</sequence>
<accession>A0A2U3KRW3</accession>
<evidence type="ECO:0000313" key="1">
    <source>
        <dbReference type="EMBL" id="SPF42405.1"/>
    </source>
</evidence>
<proteinExistence type="predicted"/>
<gene>
    <name evidence="1" type="ORF">SBA1_460002</name>
</gene>
<organism evidence="1 2">
    <name type="scientific">Candidatus Sulfotelmatobacter kueseliae</name>
    <dbReference type="NCBI Taxonomy" id="2042962"/>
    <lineage>
        <taxon>Bacteria</taxon>
        <taxon>Pseudomonadati</taxon>
        <taxon>Acidobacteriota</taxon>
        <taxon>Terriglobia</taxon>
        <taxon>Terriglobales</taxon>
        <taxon>Candidatus Korobacteraceae</taxon>
        <taxon>Candidatus Sulfotelmatobacter</taxon>
    </lineage>
</organism>
<name>A0A2U3KRW3_9BACT</name>
<reference evidence="2" key="1">
    <citation type="submission" date="2018-02" db="EMBL/GenBank/DDBJ databases">
        <authorList>
            <person name="Hausmann B."/>
        </authorList>
    </citation>
    <scope>NUCLEOTIDE SEQUENCE [LARGE SCALE GENOMIC DNA]</scope>
    <source>
        <strain evidence="2">Peat soil MAG SbA1</strain>
    </source>
</reference>
<evidence type="ECO:0000313" key="2">
    <source>
        <dbReference type="Proteomes" id="UP000238701"/>
    </source>
</evidence>
<protein>
    <submittedName>
        <fullName evidence="1">Uncharacterized protein</fullName>
    </submittedName>
</protein>
<dbReference type="AlphaFoldDB" id="A0A2U3KRW3"/>
<dbReference type="Proteomes" id="UP000238701">
    <property type="component" value="Unassembled WGS sequence"/>
</dbReference>
<dbReference type="EMBL" id="OMOD01000140">
    <property type="protein sequence ID" value="SPF42405.1"/>
    <property type="molecule type" value="Genomic_DNA"/>
</dbReference>